<dbReference type="GO" id="GO:0006310">
    <property type="term" value="P:DNA recombination"/>
    <property type="evidence" value="ECO:0007669"/>
    <property type="project" value="UniProtKB-KW"/>
</dbReference>
<proteinExistence type="predicted"/>
<dbReference type="SUPFAM" id="SSF56349">
    <property type="entry name" value="DNA breaking-rejoining enzymes"/>
    <property type="match status" value="1"/>
</dbReference>
<dbReference type="GO" id="GO:0003677">
    <property type="term" value="F:DNA binding"/>
    <property type="evidence" value="ECO:0007669"/>
    <property type="project" value="InterPro"/>
</dbReference>
<dbReference type="AlphaFoldDB" id="A0A1Y5SBL3"/>
<keyword evidence="1" id="KW-0233">DNA recombination</keyword>
<dbReference type="EMBL" id="FWFS01000004">
    <property type="protein sequence ID" value="SLN37009.1"/>
    <property type="molecule type" value="Genomic_DNA"/>
</dbReference>
<dbReference type="OrthoDB" id="7800649at2"/>
<accession>A0A1Y5SBL3</accession>
<dbReference type="RefSeq" id="WP_085836058.1">
    <property type="nucleotide sequence ID" value="NZ_FWFS01000004.1"/>
</dbReference>
<keyword evidence="3" id="KW-1185">Reference proteome</keyword>
<evidence type="ECO:0000313" key="2">
    <source>
        <dbReference type="EMBL" id="SLN37009.1"/>
    </source>
</evidence>
<dbReference type="InterPro" id="IPR013762">
    <property type="entry name" value="Integrase-like_cat_sf"/>
</dbReference>
<reference evidence="2 3" key="1">
    <citation type="submission" date="2017-03" db="EMBL/GenBank/DDBJ databases">
        <authorList>
            <person name="Afonso C.L."/>
            <person name="Miller P.J."/>
            <person name="Scott M.A."/>
            <person name="Spackman E."/>
            <person name="Goraichik I."/>
            <person name="Dimitrov K.M."/>
            <person name="Suarez D.L."/>
            <person name="Swayne D.E."/>
        </authorList>
    </citation>
    <scope>NUCLEOTIDE SEQUENCE [LARGE SCALE GENOMIC DNA]</scope>
    <source>
        <strain evidence="2 3">CECT 8620</strain>
    </source>
</reference>
<name>A0A1Y5SBL3_9RHOB</name>
<organism evidence="2 3">
    <name type="scientific">Aquimixticola soesokkakensis</name>
    <dbReference type="NCBI Taxonomy" id="1519096"/>
    <lineage>
        <taxon>Bacteria</taxon>
        <taxon>Pseudomonadati</taxon>
        <taxon>Pseudomonadota</taxon>
        <taxon>Alphaproteobacteria</taxon>
        <taxon>Rhodobacterales</taxon>
        <taxon>Paracoccaceae</taxon>
        <taxon>Aquimixticola</taxon>
    </lineage>
</organism>
<evidence type="ECO:0000256" key="1">
    <source>
        <dbReference type="ARBA" id="ARBA00023172"/>
    </source>
</evidence>
<evidence type="ECO:0008006" key="4">
    <source>
        <dbReference type="Google" id="ProtNLM"/>
    </source>
</evidence>
<sequence>MTAYKPALWDGSDPSYAPGLSWSKRNATWKAPKKYSEAGFEPARVNLNLSGTRDDEHQLARAELCRAHTRAMLEWWDKLDKAEWDTGSFGYLIHRYLTDPESPYAEVKANTQKGYAYCCDYWNGAIGNVKITALDYRELKRIQKAMQDKGRSVAFIHRMITNMRILASYGKILKLAGAADLKETLSEMRFQSPSGSTTRPTRAQIEAVIAVSDRDGNAAFSAGLMLQFELSLRAVDVRGQWFPIDEAAFGNGGIVRRSVRTVHSGLKKGDRTVIFTRWQDGLRIEHFDADMTSFVKVISKTEKSMPEPIRFSLEHLPDLRTRLIALRGDRVMGPLIVTEAHGLPFERSAYAACWRRYAALANVPSQIKLKDARAGGLTEAESYGADPRLLQAAGQHANFTTTERYLRNKDEQVNKVVELRQAGRNRNV</sequence>
<dbReference type="InterPro" id="IPR011010">
    <property type="entry name" value="DNA_brk_join_enz"/>
</dbReference>
<dbReference type="Proteomes" id="UP000193862">
    <property type="component" value="Unassembled WGS sequence"/>
</dbReference>
<dbReference type="GO" id="GO:0015074">
    <property type="term" value="P:DNA integration"/>
    <property type="evidence" value="ECO:0007669"/>
    <property type="project" value="InterPro"/>
</dbReference>
<evidence type="ECO:0000313" key="3">
    <source>
        <dbReference type="Proteomes" id="UP000193862"/>
    </source>
</evidence>
<dbReference type="Gene3D" id="1.10.443.10">
    <property type="entry name" value="Intergrase catalytic core"/>
    <property type="match status" value="1"/>
</dbReference>
<gene>
    <name evidence="2" type="ORF">AQS8620_01337</name>
</gene>
<protein>
    <recommendedName>
        <fullName evidence="4">Phage integrase family protein</fullName>
    </recommendedName>
</protein>